<dbReference type="OrthoDB" id="4751027at2"/>
<dbReference type="Proteomes" id="UP000320095">
    <property type="component" value="Unassembled WGS sequence"/>
</dbReference>
<proteinExistence type="predicted"/>
<name>A0A502DSK7_9MYCO</name>
<gene>
    <name evidence="2" type="ORF">EAH80_27645</name>
</gene>
<dbReference type="EMBL" id="RCZG01000018">
    <property type="protein sequence ID" value="TPG28317.1"/>
    <property type="molecule type" value="Genomic_DNA"/>
</dbReference>
<evidence type="ECO:0000313" key="2">
    <source>
        <dbReference type="EMBL" id="TPG28317.1"/>
    </source>
</evidence>
<accession>A0A502DSK7</accession>
<organism evidence="2 3">
    <name type="scientific">Mycolicibacterium hodleri</name>
    <dbReference type="NCBI Taxonomy" id="49897"/>
    <lineage>
        <taxon>Bacteria</taxon>
        <taxon>Bacillati</taxon>
        <taxon>Actinomycetota</taxon>
        <taxon>Actinomycetes</taxon>
        <taxon>Mycobacteriales</taxon>
        <taxon>Mycobacteriaceae</taxon>
        <taxon>Mycolicibacterium</taxon>
    </lineage>
</organism>
<comment type="caution">
    <text evidence="2">The sequence shown here is derived from an EMBL/GenBank/DDBJ whole genome shotgun (WGS) entry which is preliminary data.</text>
</comment>
<sequence>MRVFPVAACGATAAILTIGLITASAALAEPGNYAGLPVDPNIITDSTAYIAAEPTLNPDGQPGVEAVFTHRDSSRRITDTILVLSDPAAASAALEGATPVVVTTIPGGGSEPAPVGAGGTIVTGASPDGTQSVTVVRFTEGGTAAVIEFSGAPSDPVPSDLAVEYAQKQAAAIRDAGAV</sequence>
<keyword evidence="3" id="KW-1185">Reference proteome</keyword>
<feature type="signal peptide" evidence="1">
    <location>
        <begin position="1"/>
        <end position="28"/>
    </location>
</feature>
<dbReference type="RefSeq" id="WP_140698656.1">
    <property type="nucleotide sequence ID" value="NZ_RCZG01000018.1"/>
</dbReference>
<evidence type="ECO:0000256" key="1">
    <source>
        <dbReference type="SAM" id="SignalP"/>
    </source>
</evidence>
<evidence type="ECO:0008006" key="4">
    <source>
        <dbReference type="Google" id="ProtNLM"/>
    </source>
</evidence>
<feature type="chain" id="PRO_5038458023" description="DUF5642 domain-containing protein" evidence="1">
    <location>
        <begin position="29"/>
        <end position="179"/>
    </location>
</feature>
<reference evidence="2 3" key="1">
    <citation type="journal article" date="2019" name="Environ. Microbiol.">
        <title>Species interactions and distinct microbial communities in high Arctic permafrost affected cryosols are associated with the CH4 and CO2 gas fluxes.</title>
        <authorList>
            <person name="Altshuler I."/>
            <person name="Hamel J."/>
            <person name="Turney S."/>
            <person name="Magnuson E."/>
            <person name="Levesque R."/>
            <person name="Greer C."/>
            <person name="Whyte L.G."/>
        </authorList>
    </citation>
    <scope>NUCLEOTIDE SEQUENCE [LARGE SCALE GENOMIC DNA]</scope>
    <source>
        <strain evidence="2 3">S5.20</strain>
    </source>
</reference>
<dbReference type="AlphaFoldDB" id="A0A502DSK7"/>
<evidence type="ECO:0000313" key="3">
    <source>
        <dbReference type="Proteomes" id="UP000320095"/>
    </source>
</evidence>
<keyword evidence="1" id="KW-0732">Signal</keyword>
<protein>
    <recommendedName>
        <fullName evidence="4">DUF5642 domain-containing protein</fullName>
    </recommendedName>
</protein>